<reference evidence="2" key="1">
    <citation type="submission" date="2025-08" db="UniProtKB">
        <authorList>
            <consortium name="RefSeq"/>
        </authorList>
    </citation>
    <scope>IDENTIFICATION</scope>
</reference>
<protein>
    <submittedName>
        <fullName evidence="2">Uncharacterized protein LOC106806281 isoform X1</fullName>
    </submittedName>
</protein>
<dbReference type="PANTHER" id="PTHR39369:SF6">
    <property type="entry name" value="LIN-24 (TWENTY-FOUR) LIKE"/>
    <property type="match status" value="1"/>
</dbReference>
<name>A0ABM1DUM6_PRICU</name>
<dbReference type="CDD" id="cd20237">
    <property type="entry name" value="PFM_LIN24-like"/>
    <property type="match status" value="1"/>
</dbReference>
<dbReference type="InterPro" id="IPR004991">
    <property type="entry name" value="Aerolysin-like"/>
</dbReference>
<proteinExistence type="predicted"/>
<dbReference type="RefSeq" id="XP_014663647.1">
    <property type="nucleotide sequence ID" value="XM_014808161.1"/>
</dbReference>
<keyword evidence="1" id="KW-1185">Reference proteome</keyword>
<organism evidence="1 2">
    <name type="scientific">Priapulus caudatus</name>
    <name type="common">Priapulid worm</name>
    <dbReference type="NCBI Taxonomy" id="37621"/>
    <lineage>
        <taxon>Eukaryota</taxon>
        <taxon>Metazoa</taxon>
        <taxon>Ecdysozoa</taxon>
        <taxon>Scalidophora</taxon>
        <taxon>Priapulida</taxon>
        <taxon>Priapulimorpha</taxon>
        <taxon>Priapulimorphida</taxon>
        <taxon>Priapulidae</taxon>
        <taxon>Priapulus</taxon>
    </lineage>
</organism>
<dbReference type="GeneID" id="106806281"/>
<evidence type="ECO:0000313" key="2">
    <source>
        <dbReference type="RefSeq" id="XP_014663647.1"/>
    </source>
</evidence>
<gene>
    <name evidence="2" type="primary">LOC106806281</name>
</gene>
<sequence>MRLQSIISFGRSRSHLEQLVRRYGISPSGPLQKHYLFRRGNVTANIRAHVDLKKIRQSLRFCRVFPTKLCADMSQEAVDVEQLILDWAWQRVESWPKSEKKLRKLASKHISPTDINWRHFRSSQTTLWHDEQRAPAPKSHVLFSAIFTNTTPAGGDSQTHNLKTERTTRSSCTVSVTKGMTYGAECSVKLAPPNPIIQANAGFKAEYVMQSSNAETFEEQLTWSVDSEVPVPANTQTRAELVLEEDEYVGTFTQTRCLEGELHVAIRSHKDQSLLATVHGDVCDILDGVKGFRIERSDAGAGKVYFETKGKVKCRYGIRQHLKMSQMPIDA</sequence>
<dbReference type="PANTHER" id="PTHR39369">
    <property type="entry name" value="LIN-24 (TWENTY-FOUR) LIKE"/>
    <property type="match status" value="1"/>
</dbReference>
<dbReference type="Proteomes" id="UP000695022">
    <property type="component" value="Unplaced"/>
</dbReference>
<dbReference type="Pfam" id="PF03318">
    <property type="entry name" value="ETX_MTX2"/>
    <property type="match status" value="1"/>
</dbReference>
<dbReference type="SUPFAM" id="SSF56973">
    <property type="entry name" value="Aerolisin/ETX pore-forming domain"/>
    <property type="match status" value="1"/>
</dbReference>
<dbReference type="Gene3D" id="2.170.15.10">
    <property type="entry name" value="Proaerolysin, chain A, domain 3"/>
    <property type="match status" value="1"/>
</dbReference>
<evidence type="ECO:0000313" key="1">
    <source>
        <dbReference type="Proteomes" id="UP000695022"/>
    </source>
</evidence>
<accession>A0ABM1DUM6</accession>